<keyword evidence="1" id="KW-0472">Membrane</keyword>
<evidence type="ECO:0000256" key="1">
    <source>
        <dbReference type="SAM" id="Phobius"/>
    </source>
</evidence>
<name>A0A9X3L2Z9_ALCXX</name>
<feature type="transmembrane region" description="Helical" evidence="1">
    <location>
        <begin position="87"/>
        <end position="104"/>
    </location>
</feature>
<sequence>MMSEIQNFHGHVGQVAGGDIVNAGANSGTLWDDSIPVLQGELRRCKAKLFDARRRHFLNWPLGLTLAALGAGMWFLLSGNFANPNAIYWLMGWAAVLLTGTWWLDRNRRGTAMQIAIYKRRIATIEFILQDRI</sequence>
<feature type="transmembrane region" description="Helical" evidence="1">
    <location>
        <begin position="57"/>
        <end position="75"/>
    </location>
</feature>
<dbReference type="AlphaFoldDB" id="A0A9X3L2Z9"/>
<proteinExistence type="predicted"/>
<protein>
    <submittedName>
        <fullName evidence="2">Uncharacterized protein</fullName>
    </submittedName>
</protein>
<organism evidence="2 3">
    <name type="scientific">Alcaligenes xylosoxydans xylosoxydans</name>
    <name type="common">Achromobacter xylosoxidans</name>
    <dbReference type="NCBI Taxonomy" id="85698"/>
    <lineage>
        <taxon>Bacteria</taxon>
        <taxon>Pseudomonadati</taxon>
        <taxon>Pseudomonadota</taxon>
        <taxon>Betaproteobacteria</taxon>
        <taxon>Burkholderiales</taxon>
        <taxon>Alcaligenaceae</taxon>
        <taxon>Achromobacter</taxon>
    </lineage>
</organism>
<keyword evidence="1" id="KW-1133">Transmembrane helix</keyword>
<accession>A0A9X3L2Z9</accession>
<reference evidence="2" key="1">
    <citation type="submission" date="2022-12" db="EMBL/GenBank/DDBJ databases">
        <authorList>
            <person name="Voronina O.L."/>
            <person name="Kunda M.S."/>
            <person name="Ryzhova N."/>
            <person name="Aksenova E.I."/>
        </authorList>
    </citation>
    <scope>NUCLEOTIDE SEQUENCE</scope>
    <source>
        <strain evidence="2">SCCH136:Ach223948</strain>
    </source>
</reference>
<evidence type="ECO:0000313" key="3">
    <source>
        <dbReference type="Proteomes" id="UP001141992"/>
    </source>
</evidence>
<dbReference type="Proteomes" id="UP001141992">
    <property type="component" value="Unassembled WGS sequence"/>
</dbReference>
<dbReference type="RefSeq" id="WP_152985765.1">
    <property type="nucleotide sequence ID" value="NZ_JAPZVI010000013.1"/>
</dbReference>
<dbReference type="EMBL" id="JAPZVI010000013">
    <property type="protein sequence ID" value="MCZ8403181.1"/>
    <property type="molecule type" value="Genomic_DNA"/>
</dbReference>
<gene>
    <name evidence="2" type="ORF">O9570_17140</name>
</gene>
<evidence type="ECO:0000313" key="2">
    <source>
        <dbReference type="EMBL" id="MCZ8403181.1"/>
    </source>
</evidence>
<keyword evidence="1" id="KW-0812">Transmembrane</keyword>
<comment type="caution">
    <text evidence="2">The sequence shown here is derived from an EMBL/GenBank/DDBJ whole genome shotgun (WGS) entry which is preliminary data.</text>
</comment>